<comment type="cofactor">
    <cofactor evidence="1 9 10 12">
        <name>FMN</name>
        <dbReference type="ChEBI" id="CHEBI:58210"/>
    </cofactor>
</comment>
<dbReference type="InterPro" id="IPR001269">
    <property type="entry name" value="DUS_fam"/>
</dbReference>
<dbReference type="PANTHER" id="PTHR11082">
    <property type="entry name" value="TRNA-DIHYDROURIDINE SYNTHASE"/>
    <property type="match status" value="1"/>
</dbReference>
<keyword evidence="12" id="KW-0547">Nucleotide-binding</keyword>
<feature type="site" description="Interacts with tRNA" evidence="9">
    <location>
        <position position="176"/>
    </location>
</feature>
<feature type="site" description="Interacts with tRNA; defines subfamily-specific binding signature" evidence="9">
    <location>
        <position position="35"/>
    </location>
</feature>
<keyword evidence="15" id="KW-1185">Reference proteome</keyword>
<dbReference type="PIRSF" id="PIRSF006621">
    <property type="entry name" value="Dus"/>
    <property type="match status" value="1"/>
</dbReference>
<evidence type="ECO:0000256" key="1">
    <source>
        <dbReference type="ARBA" id="ARBA00001917"/>
    </source>
</evidence>
<evidence type="ECO:0000313" key="15">
    <source>
        <dbReference type="Proteomes" id="UP000095039"/>
    </source>
</evidence>
<feature type="binding site" evidence="12">
    <location>
        <position position="168"/>
    </location>
    <ligand>
        <name>FMN</name>
        <dbReference type="ChEBI" id="CHEBI:58210"/>
    </ligand>
</feature>
<feature type="site" description="Interacts with tRNA; defines subfamily-specific binding signature" evidence="9">
    <location>
        <position position="274"/>
    </location>
</feature>
<keyword evidence="5 9" id="KW-0819">tRNA processing</keyword>
<evidence type="ECO:0000256" key="4">
    <source>
        <dbReference type="ARBA" id="ARBA00022643"/>
    </source>
</evidence>
<comment type="similarity">
    <text evidence="10">Belongs to the dus family.</text>
</comment>
<proteinExistence type="inferred from homology"/>
<evidence type="ECO:0000256" key="8">
    <source>
        <dbReference type="ARBA" id="ARBA00023002"/>
    </source>
</evidence>
<keyword evidence="3 9" id="KW-0285">Flavoprotein</keyword>
<dbReference type="InterPro" id="IPR035587">
    <property type="entry name" value="DUS-like_FMN-bd"/>
</dbReference>
<feature type="binding site" evidence="9 12">
    <location>
        <position position="68"/>
    </location>
    <ligand>
        <name>FMN</name>
        <dbReference type="ChEBI" id="CHEBI:58210"/>
    </ligand>
</feature>
<dbReference type="CDD" id="cd02801">
    <property type="entry name" value="DUS_like_FMN"/>
    <property type="match status" value="1"/>
</dbReference>
<evidence type="ECO:0000256" key="11">
    <source>
        <dbReference type="PIRSR" id="PIRSR006621-1"/>
    </source>
</evidence>
<dbReference type="GO" id="GO:0102262">
    <property type="term" value="F:tRNA-dihydrouridine16 synthase activity"/>
    <property type="evidence" value="ECO:0007669"/>
    <property type="project" value="RHEA"/>
</dbReference>
<keyword evidence="7 9" id="KW-0694">RNA-binding</keyword>
<dbReference type="GO" id="GO:0010181">
    <property type="term" value="F:FMN binding"/>
    <property type="evidence" value="ECO:0007669"/>
    <property type="project" value="UniProtKB-UniRule"/>
</dbReference>
<dbReference type="Proteomes" id="UP000095039">
    <property type="component" value="Unassembled WGS sequence"/>
</dbReference>
<dbReference type="RefSeq" id="WP_016958426.1">
    <property type="nucleotide sequence ID" value="NZ_AJWN02000032.1"/>
</dbReference>
<keyword evidence="4 9" id="KW-0288">FMN</keyword>
<name>A0A1E5CB57_9GAMM</name>
<protein>
    <recommendedName>
        <fullName evidence="9">tRNA-dihydrouridine(16) synthase</fullName>
        <ecNumber evidence="9">1.3.1.-</ecNumber>
    </recommendedName>
    <alternativeName>
        <fullName evidence="9">U16-specific dihydrouridine synthase</fullName>
        <shortName evidence="9">U16-specific Dus</shortName>
    </alternativeName>
    <alternativeName>
        <fullName evidence="9">tRNA-dihydrouridine synthase C</fullName>
    </alternativeName>
</protein>
<dbReference type="InterPro" id="IPR032886">
    <property type="entry name" value="DusC"/>
</dbReference>
<organism evidence="14 15">
    <name type="scientific">Enterovibrio norvegicus FF-454</name>
    <dbReference type="NCBI Taxonomy" id="1185651"/>
    <lineage>
        <taxon>Bacteria</taxon>
        <taxon>Pseudomonadati</taxon>
        <taxon>Pseudomonadota</taxon>
        <taxon>Gammaproteobacteria</taxon>
        <taxon>Vibrionales</taxon>
        <taxon>Vibrionaceae</taxon>
        <taxon>Enterovibrio</taxon>
    </lineage>
</organism>
<gene>
    <name evidence="9" type="primary">dusC</name>
    <name evidence="14" type="ORF">A1OK_19315</name>
</gene>
<dbReference type="HAMAP" id="MF_02043">
    <property type="entry name" value="DusC_subfam"/>
    <property type="match status" value="1"/>
</dbReference>
<feature type="binding site" evidence="9">
    <location>
        <begin position="200"/>
        <end position="202"/>
    </location>
    <ligand>
        <name>FMN</name>
        <dbReference type="ChEBI" id="CHEBI:58210"/>
    </ligand>
</feature>
<feature type="domain" description="DUS-like FMN-binding" evidence="13">
    <location>
        <begin position="5"/>
        <end position="306"/>
    </location>
</feature>
<dbReference type="EMBL" id="AJWN02000032">
    <property type="protein sequence ID" value="OEE62741.1"/>
    <property type="molecule type" value="Genomic_DNA"/>
</dbReference>
<feature type="site" description="Interacts with tRNA" evidence="9">
    <location>
        <position position="95"/>
    </location>
</feature>
<feature type="site" description="Interacts with tRNA" evidence="9">
    <location>
        <position position="279"/>
    </location>
</feature>
<evidence type="ECO:0000259" key="13">
    <source>
        <dbReference type="Pfam" id="PF01207"/>
    </source>
</evidence>
<evidence type="ECO:0000256" key="9">
    <source>
        <dbReference type="HAMAP-Rule" id="MF_02043"/>
    </source>
</evidence>
<evidence type="ECO:0000256" key="10">
    <source>
        <dbReference type="PIRNR" id="PIRNR006621"/>
    </source>
</evidence>
<dbReference type="SUPFAM" id="SSF51395">
    <property type="entry name" value="FMN-linked oxidoreductases"/>
    <property type="match status" value="1"/>
</dbReference>
<dbReference type="Gene3D" id="3.20.20.70">
    <property type="entry name" value="Aldolase class I"/>
    <property type="match status" value="1"/>
</dbReference>
<comment type="function">
    <text evidence="9">Catalyzes the synthesis of 5,6-dihydrouridine (D), a modified base found in the D-loop of most tRNAs, via the reduction of the C5-C6 double bond in target uridines. Specifically modifies U16 in tRNAs.</text>
</comment>
<keyword evidence="6 9" id="KW-0521">NADP</keyword>
<evidence type="ECO:0000256" key="7">
    <source>
        <dbReference type="ARBA" id="ARBA00022884"/>
    </source>
</evidence>
<feature type="binding site" evidence="9">
    <location>
        <begin position="224"/>
        <end position="225"/>
    </location>
    <ligand>
        <name>FMN</name>
        <dbReference type="ChEBI" id="CHEBI:58210"/>
    </ligand>
</feature>
<keyword evidence="8 9" id="KW-0560">Oxidoreductase</keyword>
<reference evidence="14 15" key="1">
    <citation type="journal article" date="2012" name="Science">
        <title>Ecological populations of bacteria act as socially cohesive units of antibiotic production and resistance.</title>
        <authorList>
            <person name="Cordero O.X."/>
            <person name="Wildschutte H."/>
            <person name="Kirkup B."/>
            <person name="Proehl S."/>
            <person name="Ngo L."/>
            <person name="Hussain F."/>
            <person name="Le Roux F."/>
            <person name="Mincer T."/>
            <person name="Polz M.F."/>
        </authorList>
    </citation>
    <scope>NUCLEOTIDE SEQUENCE [LARGE SCALE GENOMIC DNA]</scope>
    <source>
        <strain evidence="14 15">FF-454</strain>
    </source>
</reference>
<dbReference type="Gene3D" id="1.20.225.30">
    <property type="entry name" value="Dihydrouridine synthase, C-terminal recognition domain"/>
    <property type="match status" value="1"/>
</dbReference>
<dbReference type="InterPro" id="IPR018517">
    <property type="entry name" value="tRNA_hU_synthase_CS"/>
</dbReference>
<feature type="site" description="Interacts with tRNA; defines subfamily-specific binding signature" evidence="9">
    <location>
        <position position="272"/>
    </location>
</feature>
<accession>A0A1E5CB57</accession>
<feature type="binding site" evidence="9 12">
    <location>
        <position position="139"/>
    </location>
    <ligand>
        <name>FMN</name>
        <dbReference type="ChEBI" id="CHEBI:58210"/>
    </ligand>
</feature>
<dbReference type="InterPro" id="IPR013785">
    <property type="entry name" value="Aldolase_TIM"/>
</dbReference>
<dbReference type="PANTHER" id="PTHR11082:SF26">
    <property type="entry name" value="TRNA-DIHYDROURIDINE(16) SYNTHASE"/>
    <property type="match status" value="1"/>
</dbReference>
<evidence type="ECO:0000313" key="14">
    <source>
        <dbReference type="EMBL" id="OEE62741.1"/>
    </source>
</evidence>
<feature type="site" description="Interacts with tRNA; defines subfamily-specific binding signature" evidence="9">
    <location>
        <position position="295"/>
    </location>
</feature>
<dbReference type="InterPro" id="IPR042270">
    <property type="entry name" value="DusC_C"/>
</dbReference>
<dbReference type="AlphaFoldDB" id="A0A1E5CB57"/>
<dbReference type="Pfam" id="PF01207">
    <property type="entry name" value="Dus"/>
    <property type="match status" value="1"/>
</dbReference>
<dbReference type="NCBIfam" id="NF007838">
    <property type="entry name" value="PRK10550.1"/>
    <property type="match status" value="1"/>
</dbReference>
<keyword evidence="2 9" id="KW-0820">tRNA-binding</keyword>
<evidence type="ECO:0000256" key="6">
    <source>
        <dbReference type="ARBA" id="ARBA00022857"/>
    </source>
</evidence>
<feature type="active site" description="Proton donor" evidence="9 11">
    <location>
        <position position="98"/>
    </location>
</feature>
<comment type="caution">
    <text evidence="14">The sequence shown here is derived from an EMBL/GenBank/DDBJ whole genome shotgun (WGS) entry which is preliminary data.</text>
</comment>
<sequence>MKLVLGPMEGVLDALMRKMLTEINGYDLCVTEFVRIVDALLPPRVYHRMCPELEAGGKTPSGTPVRVQLLGQSPQFMAENAAQVIELGSAGVDINFGCPSKTVNGSKGGAALLKEPELLFQVVKAVRNAVPVGNVVSAKVRLGFDDCSSYREIVDAVQLAGADEIVVHGRSKADAYKPGTVRWDLIGDITKRLRIPVTANGDIWNQEDALRCQAVTGCDTLMVCRGALNVPNLGAHIKRGEAPMSWHAVLALLVRYSEFEIRGDKGLYYPNRVKQWFRYLQVPYPQANALFAEIRQLKDKQQILNIITNALHDVEKHIERHGEESVFV</sequence>
<evidence type="ECO:0000256" key="3">
    <source>
        <dbReference type="ARBA" id="ARBA00022630"/>
    </source>
</evidence>
<dbReference type="PROSITE" id="PS01136">
    <property type="entry name" value="UPF0034"/>
    <property type="match status" value="1"/>
</dbReference>
<comment type="catalytic activity">
    <reaction evidence="9">
        <text>5,6-dihydrouridine(16) in tRNA + NAD(+) = uridine(16) in tRNA + NADH + H(+)</text>
        <dbReference type="Rhea" id="RHEA:53380"/>
        <dbReference type="Rhea" id="RHEA-COMP:13543"/>
        <dbReference type="Rhea" id="RHEA-COMP:13544"/>
        <dbReference type="ChEBI" id="CHEBI:15378"/>
        <dbReference type="ChEBI" id="CHEBI:57540"/>
        <dbReference type="ChEBI" id="CHEBI:57945"/>
        <dbReference type="ChEBI" id="CHEBI:65315"/>
        <dbReference type="ChEBI" id="CHEBI:74443"/>
    </reaction>
</comment>
<evidence type="ECO:0000256" key="12">
    <source>
        <dbReference type="PIRSR" id="PIRSR006621-2"/>
    </source>
</evidence>
<comment type="catalytic activity">
    <reaction evidence="9">
        <text>5,6-dihydrouridine(16) in tRNA + NADP(+) = uridine(16) in tRNA + NADPH + H(+)</text>
        <dbReference type="Rhea" id="RHEA:53376"/>
        <dbReference type="Rhea" id="RHEA-COMP:13543"/>
        <dbReference type="Rhea" id="RHEA-COMP:13544"/>
        <dbReference type="ChEBI" id="CHEBI:15378"/>
        <dbReference type="ChEBI" id="CHEBI:57783"/>
        <dbReference type="ChEBI" id="CHEBI:58349"/>
        <dbReference type="ChEBI" id="CHEBI:65315"/>
        <dbReference type="ChEBI" id="CHEBI:74443"/>
    </reaction>
</comment>
<dbReference type="EC" id="1.3.1.-" evidence="9"/>
<evidence type="ECO:0000256" key="5">
    <source>
        <dbReference type="ARBA" id="ARBA00022694"/>
    </source>
</evidence>
<comment type="similarity">
    <text evidence="9">Belongs to the Dus family. DusC subfamily.</text>
</comment>
<dbReference type="GO" id="GO:0050660">
    <property type="term" value="F:flavin adenine dinucleotide binding"/>
    <property type="evidence" value="ECO:0007669"/>
    <property type="project" value="InterPro"/>
</dbReference>
<dbReference type="GO" id="GO:0000049">
    <property type="term" value="F:tRNA binding"/>
    <property type="evidence" value="ECO:0007669"/>
    <property type="project" value="UniProtKB-UniRule"/>
</dbReference>
<evidence type="ECO:0000256" key="2">
    <source>
        <dbReference type="ARBA" id="ARBA00022555"/>
    </source>
</evidence>